<keyword evidence="1" id="KW-0812">Transmembrane</keyword>
<keyword evidence="1" id="KW-0472">Membrane</keyword>
<reference evidence="3 4" key="1">
    <citation type="journal article" date="2021" name="Commun. Biol.">
        <title>The genome of Shorea leprosula (Dipterocarpaceae) highlights the ecological relevance of drought in aseasonal tropical rainforests.</title>
        <authorList>
            <person name="Ng K.K.S."/>
            <person name="Kobayashi M.J."/>
            <person name="Fawcett J.A."/>
            <person name="Hatakeyama M."/>
            <person name="Paape T."/>
            <person name="Ng C.H."/>
            <person name="Ang C.C."/>
            <person name="Tnah L.H."/>
            <person name="Lee C.T."/>
            <person name="Nishiyama T."/>
            <person name="Sese J."/>
            <person name="O'Brien M.J."/>
            <person name="Copetti D."/>
            <person name="Mohd Noor M.I."/>
            <person name="Ong R.C."/>
            <person name="Putra M."/>
            <person name="Sireger I.Z."/>
            <person name="Indrioko S."/>
            <person name="Kosugi Y."/>
            <person name="Izuno A."/>
            <person name="Isagi Y."/>
            <person name="Lee S.L."/>
            <person name="Shimizu K.K."/>
        </authorList>
    </citation>
    <scope>NUCLEOTIDE SEQUENCE [LARGE SCALE GENOMIC DNA]</scope>
    <source>
        <strain evidence="3">214</strain>
    </source>
</reference>
<proteinExistence type="predicted"/>
<feature type="domain" description="PGG" evidence="2">
    <location>
        <begin position="159"/>
        <end position="271"/>
    </location>
</feature>
<evidence type="ECO:0000313" key="4">
    <source>
        <dbReference type="Proteomes" id="UP001054252"/>
    </source>
</evidence>
<feature type="transmembrane region" description="Helical" evidence="1">
    <location>
        <begin position="248"/>
        <end position="274"/>
    </location>
</feature>
<dbReference type="PANTHER" id="PTHR24177">
    <property type="entry name" value="CASKIN"/>
    <property type="match status" value="1"/>
</dbReference>
<dbReference type="Pfam" id="PF13962">
    <property type="entry name" value="PGG"/>
    <property type="match status" value="1"/>
</dbReference>
<evidence type="ECO:0000259" key="2">
    <source>
        <dbReference type="Pfam" id="PF13962"/>
    </source>
</evidence>
<accession>A0AAV5MDZ2</accession>
<dbReference type="EMBL" id="BPVZ01000246">
    <property type="protein sequence ID" value="GKV48115.1"/>
    <property type="molecule type" value="Genomic_DNA"/>
</dbReference>
<keyword evidence="4" id="KW-1185">Reference proteome</keyword>
<evidence type="ECO:0000313" key="3">
    <source>
        <dbReference type="EMBL" id="GKV48115.1"/>
    </source>
</evidence>
<dbReference type="GO" id="GO:0016020">
    <property type="term" value="C:membrane"/>
    <property type="evidence" value="ECO:0007669"/>
    <property type="project" value="TreeGrafter"/>
</dbReference>
<dbReference type="PANTHER" id="PTHR24177:SF329">
    <property type="entry name" value="ANKYRIN REPEAT PROTEIN"/>
    <property type="match status" value="1"/>
</dbReference>
<comment type="caution">
    <text evidence="3">The sequence shown here is derived from an EMBL/GenBank/DDBJ whole genome shotgun (WGS) entry which is preliminary data.</text>
</comment>
<dbReference type="Proteomes" id="UP001054252">
    <property type="component" value="Unassembled WGS sequence"/>
</dbReference>
<sequence length="277" mass="31103">MSSKELAELNAKELVESGVIPAFFQAVHHGILEFVDETGKNNPDIFSCADEHSRDAFMYAIEYRQEKLFLKQNLSKQKVYLLALRDKDNNNVLHMVAKLASDSRLAHISGPALQMQRELQWFKELAILVPECKDFVNHSGETPQQVFSRDHKQLKKEGEEWMKQTAQSCTVVCAFIVTIMFAAAFTVPGGSNQDSGIPIFLHRRLFMVFILSDAISLFSASTSVLMFLGILTSRYAEEDFLRSLPTKLIIGLCTLFISIATMMIAFSAAVSLLLQGR</sequence>
<organism evidence="3 4">
    <name type="scientific">Rubroshorea leprosula</name>
    <dbReference type="NCBI Taxonomy" id="152421"/>
    <lineage>
        <taxon>Eukaryota</taxon>
        <taxon>Viridiplantae</taxon>
        <taxon>Streptophyta</taxon>
        <taxon>Embryophyta</taxon>
        <taxon>Tracheophyta</taxon>
        <taxon>Spermatophyta</taxon>
        <taxon>Magnoliopsida</taxon>
        <taxon>eudicotyledons</taxon>
        <taxon>Gunneridae</taxon>
        <taxon>Pentapetalae</taxon>
        <taxon>rosids</taxon>
        <taxon>malvids</taxon>
        <taxon>Malvales</taxon>
        <taxon>Dipterocarpaceae</taxon>
        <taxon>Rubroshorea</taxon>
    </lineage>
</organism>
<keyword evidence="1" id="KW-1133">Transmembrane helix</keyword>
<feature type="transmembrane region" description="Helical" evidence="1">
    <location>
        <begin position="165"/>
        <end position="185"/>
    </location>
</feature>
<name>A0AAV5MDZ2_9ROSI</name>
<evidence type="ECO:0000256" key="1">
    <source>
        <dbReference type="SAM" id="Phobius"/>
    </source>
</evidence>
<gene>
    <name evidence="3" type="ORF">SLEP1_g54949</name>
</gene>
<dbReference type="InterPro" id="IPR026961">
    <property type="entry name" value="PGG_dom"/>
</dbReference>
<protein>
    <recommendedName>
        <fullName evidence="2">PGG domain-containing protein</fullName>
    </recommendedName>
</protein>
<feature type="transmembrane region" description="Helical" evidence="1">
    <location>
        <begin position="205"/>
        <end position="228"/>
    </location>
</feature>
<dbReference type="AlphaFoldDB" id="A0AAV5MDZ2"/>